<protein>
    <submittedName>
        <fullName evidence="1">Uncharacterized protein</fullName>
    </submittedName>
</protein>
<dbReference type="EMBL" id="CP000554">
    <property type="protein sequence ID" value="ABM79145.1"/>
    <property type="molecule type" value="Genomic_DNA"/>
</dbReference>
<dbReference type="HOGENOM" id="CLU_3010688_0_0_3"/>
<dbReference type="Proteomes" id="UP000002274">
    <property type="component" value="Chromosome"/>
</dbReference>
<organism evidence="1 3">
    <name type="scientific">Prochlorococcus marinus (strain MIT 9303)</name>
    <dbReference type="NCBI Taxonomy" id="59922"/>
    <lineage>
        <taxon>Bacteria</taxon>
        <taxon>Bacillati</taxon>
        <taxon>Cyanobacteriota</taxon>
        <taxon>Cyanophyceae</taxon>
        <taxon>Synechococcales</taxon>
        <taxon>Prochlorococcaceae</taxon>
        <taxon>Prochlorococcus</taxon>
    </lineage>
</organism>
<evidence type="ECO:0000313" key="1">
    <source>
        <dbReference type="EMBL" id="ABM79133.1"/>
    </source>
</evidence>
<proteinExistence type="predicted"/>
<dbReference type="AlphaFoldDB" id="A2CCC3"/>
<dbReference type="KEGG" id="pmf:P9303_24001"/>
<reference evidence="1 3" key="1">
    <citation type="journal article" date="2007" name="PLoS Genet.">
        <title>Patterns and implications of gene gain and loss in the evolution of Prochlorococcus.</title>
        <authorList>
            <person name="Kettler G.C."/>
            <person name="Martiny A.C."/>
            <person name="Huang K."/>
            <person name="Zucker J."/>
            <person name="Coleman M.L."/>
            <person name="Rodrigue S."/>
            <person name="Chen F."/>
            <person name="Lapidus A."/>
            <person name="Ferriera S."/>
            <person name="Johnson J."/>
            <person name="Steglich C."/>
            <person name="Church G.M."/>
            <person name="Richardson P."/>
            <person name="Chisholm S.W."/>
        </authorList>
    </citation>
    <scope>NUCLEOTIDE SEQUENCE [LARGE SCALE GENOMIC DNA]</scope>
    <source>
        <strain evidence="1 3">MIT 9303</strain>
    </source>
</reference>
<dbReference type="STRING" id="59922.P9303_24001"/>
<dbReference type="EMBL" id="CP000554">
    <property type="protein sequence ID" value="ABM79133.1"/>
    <property type="molecule type" value="Genomic_DNA"/>
</dbReference>
<evidence type="ECO:0000313" key="2">
    <source>
        <dbReference type="EMBL" id="ABM79145.1"/>
    </source>
</evidence>
<evidence type="ECO:0000313" key="3">
    <source>
        <dbReference type="Proteomes" id="UP000002274"/>
    </source>
</evidence>
<gene>
    <name evidence="1" type="ordered locus">P9303_24001</name>
    <name evidence="2" type="ordered locus">P9303_24121</name>
</gene>
<dbReference type="KEGG" id="pmf:P9303_24121"/>
<sequence length="56" mass="6624">MMKTPASNISFNQREKSFFHRLEEELMKKTKMSKSGCYKQALLEYHARLTQSAVIR</sequence>
<accession>A2CCC3</accession>
<name>A2CCC3_PROM3</name>
<reference evidence="1" key="2">
    <citation type="submission" date="2007-01" db="EMBL/GenBank/DDBJ databases">
        <authorList>
            <person name="Chisholm S."/>
            <person name="Huang K."/>
            <person name="Martiny A."/>
            <person name="Kettler G."/>
            <person name="Zucker J."/>
            <person name="Coleman M."/>
            <person name="Keller K."/>
            <person name="Arkin A."/>
            <person name="Coe A."/>
            <person name="Rodrigue S."/>
            <person name="Church G."/>
            <person name="Ferriera S."/>
            <person name="Johnson J."/>
            <person name="Kravitz S."/>
            <person name="Beeson K."/>
            <person name="Sutton G."/>
            <person name="Rogers Y.-H."/>
            <person name="Friedman R."/>
            <person name="Frazier M."/>
            <person name="Venter J.C."/>
        </authorList>
    </citation>
    <scope>NUCLEOTIDE SEQUENCE</scope>
    <source>
        <strain evidence="1">MIT 9303</strain>
    </source>
</reference>